<dbReference type="Proteomes" id="UP000298234">
    <property type="component" value="Unassembled WGS sequence"/>
</dbReference>
<gene>
    <name evidence="2" type="ORF">E3D37_00225</name>
</gene>
<protein>
    <submittedName>
        <fullName evidence="2">CHAT domain-containing protein</fullName>
    </submittedName>
</protein>
<dbReference type="InterPro" id="IPR024983">
    <property type="entry name" value="CHAT_dom"/>
</dbReference>
<evidence type="ECO:0000313" key="3">
    <source>
        <dbReference type="Proteomes" id="UP000298234"/>
    </source>
</evidence>
<evidence type="ECO:0000313" key="2">
    <source>
        <dbReference type="EMBL" id="TEU54542.1"/>
    </source>
</evidence>
<feature type="domain" description="CHAT" evidence="1">
    <location>
        <begin position="95"/>
        <end position="325"/>
    </location>
</feature>
<dbReference type="Pfam" id="PF12770">
    <property type="entry name" value="CHAT"/>
    <property type="match status" value="1"/>
</dbReference>
<proteinExistence type="predicted"/>
<name>A0AAX2RYR3_BURCE</name>
<evidence type="ECO:0000259" key="1">
    <source>
        <dbReference type="Pfam" id="PF12770"/>
    </source>
</evidence>
<dbReference type="RefSeq" id="WP_081076321.1">
    <property type="nucleotide sequence ID" value="NZ_JAIMCW010000001.1"/>
</dbReference>
<organism evidence="2 3">
    <name type="scientific">Burkholderia cepacia</name>
    <name type="common">Pseudomonas cepacia</name>
    <dbReference type="NCBI Taxonomy" id="292"/>
    <lineage>
        <taxon>Bacteria</taxon>
        <taxon>Pseudomonadati</taxon>
        <taxon>Pseudomonadota</taxon>
        <taxon>Betaproteobacteria</taxon>
        <taxon>Burkholderiales</taxon>
        <taxon>Burkholderiaceae</taxon>
        <taxon>Burkholderia</taxon>
        <taxon>Burkholderia cepacia complex</taxon>
    </lineage>
</organism>
<reference evidence="2 3" key="1">
    <citation type="submission" date="2019-03" db="EMBL/GenBank/DDBJ databases">
        <title>Burkholderia cepacia outbreak.</title>
        <authorList>
            <person name="Farzana R."/>
            <person name="Walsh T.R."/>
        </authorList>
    </citation>
    <scope>NUCLEOTIDE SEQUENCE [LARGE SCALE GENOMIC DNA]</scope>
    <source>
        <strain evidence="3">d13</strain>
    </source>
</reference>
<dbReference type="EMBL" id="SNSQ01000001">
    <property type="protein sequence ID" value="TEU54542.1"/>
    <property type="molecule type" value="Genomic_DNA"/>
</dbReference>
<accession>A0AAX2RYR3</accession>
<dbReference type="AlphaFoldDB" id="A0AAX2RYR3"/>
<sequence length="361" mass="39281">MDQPLDLFVLSGDGADSALALARRGPDIAIARLDLTPPAIHDFVSFTDRIESAALGTGSRPTQLELDDIGRRMFHYVFRDDVLKLYRRTPAGMVSIQIVTDEQRVQRMPWEFLSPDDRTPVPHQDRCVVRVLPLCVESDPVPGQKLKSIRVLLVGAEPIDEPGVGWGDVEKDLRRNFQSLDGVAVLQVVEGGNRQTLLDNLNSNRFDVFHFLGHGTVIDGEGHLALVDIATQKTDLLSGRDLATALSGQKVKLAILSACETGAGAVDQGFGSVARALLQSGIPAVVANQTSIPTNSIVPFVSALYRRLIRDGNIDSAMMAGRAALQIDLRRGIDANYAVIEWGIPSLYRWPGAAQLFTQEG</sequence>
<comment type="caution">
    <text evidence="2">The sequence shown here is derived from an EMBL/GenBank/DDBJ whole genome shotgun (WGS) entry which is preliminary data.</text>
</comment>